<reference evidence="1" key="1">
    <citation type="journal article" date="2022" name="bioRxiv">
        <title>Sequencing and chromosome-scale assembly of the giantPleurodeles waltlgenome.</title>
        <authorList>
            <person name="Brown T."/>
            <person name="Elewa A."/>
            <person name="Iarovenko S."/>
            <person name="Subramanian E."/>
            <person name="Araus A.J."/>
            <person name="Petzold A."/>
            <person name="Susuki M."/>
            <person name="Suzuki K.-i.T."/>
            <person name="Hayashi T."/>
            <person name="Toyoda A."/>
            <person name="Oliveira C."/>
            <person name="Osipova E."/>
            <person name="Leigh N.D."/>
            <person name="Simon A."/>
            <person name="Yun M.H."/>
        </authorList>
    </citation>
    <scope>NUCLEOTIDE SEQUENCE</scope>
    <source>
        <strain evidence="1">20211129_DDA</strain>
        <tissue evidence="1">Liver</tissue>
    </source>
</reference>
<proteinExistence type="predicted"/>
<dbReference type="AlphaFoldDB" id="A0AAV7PZR3"/>
<dbReference type="Proteomes" id="UP001066276">
    <property type="component" value="Chromosome 7"/>
</dbReference>
<dbReference type="EMBL" id="JANPWB010000011">
    <property type="protein sequence ID" value="KAJ1131988.1"/>
    <property type="molecule type" value="Genomic_DNA"/>
</dbReference>
<name>A0AAV7PZR3_PLEWA</name>
<sequence>MSLRSSPPPLGLLLGATEESAYSLCFPCIFASSARSRRSPSGVYRYSSHSPPSLGRRLLSTRRIILLPPQTAERLAHTSALRVPGCFLRTCLGQRINGGTVCARLFNVYFPGTQAQLDLHVPDSLLSTCPYQT</sequence>
<gene>
    <name evidence="1" type="ORF">NDU88_010318</name>
</gene>
<evidence type="ECO:0000313" key="1">
    <source>
        <dbReference type="EMBL" id="KAJ1131988.1"/>
    </source>
</evidence>
<organism evidence="1 2">
    <name type="scientific">Pleurodeles waltl</name>
    <name type="common">Iberian ribbed newt</name>
    <dbReference type="NCBI Taxonomy" id="8319"/>
    <lineage>
        <taxon>Eukaryota</taxon>
        <taxon>Metazoa</taxon>
        <taxon>Chordata</taxon>
        <taxon>Craniata</taxon>
        <taxon>Vertebrata</taxon>
        <taxon>Euteleostomi</taxon>
        <taxon>Amphibia</taxon>
        <taxon>Batrachia</taxon>
        <taxon>Caudata</taxon>
        <taxon>Salamandroidea</taxon>
        <taxon>Salamandridae</taxon>
        <taxon>Pleurodelinae</taxon>
        <taxon>Pleurodeles</taxon>
    </lineage>
</organism>
<evidence type="ECO:0000313" key="2">
    <source>
        <dbReference type="Proteomes" id="UP001066276"/>
    </source>
</evidence>
<protein>
    <recommendedName>
        <fullName evidence="3">Secreted protein</fullName>
    </recommendedName>
</protein>
<accession>A0AAV7PZR3</accession>
<keyword evidence="2" id="KW-1185">Reference proteome</keyword>
<evidence type="ECO:0008006" key="3">
    <source>
        <dbReference type="Google" id="ProtNLM"/>
    </source>
</evidence>
<comment type="caution">
    <text evidence="1">The sequence shown here is derived from an EMBL/GenBank/DDBJ whole genome shotgun (WGS) entry which is preliminary data.</text>
</comment>